<dbReference type="InterPro" id="IPR036396">
    <property type="entry name" value="Cyt_P450_sf"/>
</dbReference>
<dbReference type="EMBL" id="FX983076">
    <property type="protein sequence ID" value="BAX34701.1"/>
    <property type="molecule type" value="mRNA"/>
</dbReference>
<dbReference type="InterPro" id="IPR001128">
    <property type="entry name" value="Cyt_P450"/>
</dbReference>
<evidence type="ECO:0000256" key="8">
    <source>
        <dbReference type="ARBA" id="ARBA00023002"/>
    </source>
</evidence>
<feature type="binding site" description="axial binding residue" evidence="12">
    <location>
        <position position="488"/>
    </location>
    <ligand>
        <name>heme</name>
        <dbReference type="ChEBI" id="CHEBI:30413"/>
    </ligand>
    <ligandPart>
        <name>Fe</name>
        <dbReference type="ChEBI" id="CHEBI:18248"/>
    </ligandPart>
</feature>
<evidence type="ECO:0000256" key="6">
    <source>
        <dbReference type="ARBA" id="ARBA00022723"/>
    </source>
</evidence>
<keyword evidence="10 13" id="KW-0503">Monooxygenase</keyword>
<evidence type="ECO:0000256" key="14">
    <source>
        <dbReference type="SAM" id="SignalP"/>
    </source>
</evidence>
<comment type="similarity">
    <text evidence="3 13">Belongs to the cytochrome P450 family.</text>
</comment>
<reference evidence="15" key="1">
    <citation type="journal article" date="2017" name="Sci. Rep.">
        <title>Elucidation of terpenoid metabolism in Scoparia dulcis by RNA-seq analysis.</title>
        <authorList>
            <person name="Yamamura Y."/>
            <person name="Kurosaki F."/>
            <person name="Lee J.B."/>
        </authorList>
    </citation>
    <scope>NUCLEOTIDE SEQUENCE</scope>
    <source>
        <tissue evidence="15">Mixture of leaf and root</tissue>
    </source>
</reference>
<organism evidence="15">
    <name type="scientific">Scoparia dulcis</name>
    <name type="common">Sweet broom</name>
    <name type="synonym">Capraria dulcis</name>
    <dbReference type="NCBI Taxonomy" id="107240"/>
    <lineage>
        <taxon>Eukaryota</taxon>
        <taxon>Viridiplantae</taxon>
        <taxon>Streptophyta</taxon>
        <taxon>Embryophyta</taxon>
        <taxon>Tracheophyta</taxon>
        <taxon>Spermatophyta</taxon>
        <taxon>Magnoliopsida</taxon>
        <taxon>eudicotyledons</taxon>
        <taxon>Gunneridae</taxon>
        <taxon>Pentapetalae</taxon>
        <taxon>asterids</taxon>
        <taxon>lamiids</taxon>
        <taxon>Lamiales</taxon>
        <taxon>Plantaginaceae</taxon>
        <taxon>Gratioleae</taxon>
        <taxon>Scoparia</taxon>
    </lineage>
</organism>
<keyword evidence="9 12" id="KW-0408">Iron</keyword>
<evidence type="ECO:0000256" key="10">
    <source>
        <dbReference type="ARBA" id="ARBA00023033"/>
    </source>
</evidence>
<name>A0A1W7HBT9_SCODU</name>
<dbReference type="InterPro" id="IPR002401">
    <property type="entry name" value="Cyt_P450_E_grp-I"/>
</dbReference>
<dbReference type="Pfam" id="PF00067">
    <property type="entry name" value="p450"/>
    <property type="match status" value="2"/>
</dbReference>
<dbReference type="GO" id="GO:0016020">
    <property type="term" value="C:membrane"/>
    <property type="evidence" value="ECO:0007669"/>
    <property type="project" value="UniProtKB-SubCell"/>
</dbReference>
<dbReference type="PRINTS" id="PR00463">
    <property type="entry name" value="EP450I"/>
</dbReference>
<dbReference type="PANTHER" id="PTHR24298">
    <property type="entry name" value="FLAVONOID 3'-MONOOXYGENASE-RELATED"/>
    <property type="match status" value="1"/>
</dbReference>
<dbReference type="InterPro" id="IPR051103">
    <property type="entry name" value="Plant_metabolite_P450s"/>
</dbReference>
<dbReference type="FunFam" id="1.10.630.10:FF:000012">
    <property type="entry name" value="Cytochrome P450 family protein"/>
    <property type="match status" value="1"/>
</dbReference>
<evidence type="ECO:0000256" key="2">
    <source>
        <dbReference type="ARBA" id="ARBA00004167"/>
    </source>
</evidence>
<dbReference type="Gene3D" id="1.10.630.10">
    <property type="entry name" value="Cytochrome P450"/>
    <property type="match status" value="1"/>
</dbReference>
<keyword evidence="5" id="KW-0812">Transmembrane</keyword>
<keyword evidence="8 13" id="KW-0560">Oxidoreductase</keyword>
<feature type="signal peptide" evidence="14">
    <location>
        <begin position="1"/>
        <end position="20"/>
    </location>
</feature>
<dbReference type="GO" id="GO:0020037">
    <property type="term" value="F:heme binding"/>
    <property type="evidence" value="ECO:0007669"/>
    <property type="project" value="InterPro"/>
</dbReference>
<evidence type="ECO:0000313" key="15">
    <source>
        <dbReference type="EMBL" id="BAX34701.1"/>
    </source>
</evidence>
<evidence type="ECO:0000256" key="5">
    <source>
        <dbReference type="ARBA" id="ARBA00022692"/>
    </source>
</evidence>
<keyword evidence="4 12" id="KW-0349">Heme</keyword>
<evidence type="ECO:0000256" key="12">
    <source>
        <dbReference type="PIRSR" id="PIRSR602401-1"/>
    </source>
</evidence>
<dbReference type="AlphaFoldDB" id="A0A1W7HBT9"/>
<sequence>MQEAWFIIVVSLCISALVRAILSCISRSSRGVGTGDLLPPGPQSIPLIGNLIWLRQPLSELEFVLRRLKTRYGPIITMRIGRRPFIFIGSHSLAHRALVQKGANFSDRPVPPPTSKILNRNQKAISSAAYGPTWRLLRRNLTQEILHPARVKSHSGSRRWVLSILMTRLLSTTHSVRLMDHFQYAMFCLLVLMCFGDKLQESAIRDIEAVQRRILVGFRRFNSLNFWPQLLSKILLRKRWNELMQLRLDQERVLIPLIRGRTAINGNVKDRDHEEVACYVDTLVDLQLPEENRKLDEAEMVSLCSEFLSAGTDTTSTALQWIMANLVKYPHIQDKLYNQIRDVVGLPPPLPSSCSSGLANNNIHPAGGEDHEEAAAAFMKALAVVEEEDLQKMPYLKAVVLEALRRHPPGHFVLPHKVTRDVELDGYVIPKNALVNFMVADMGWDPDVWEDPMEFKPERFCKEEASDFDVTGSKEIKMMPFGAGRRVCPGSTLALLHLEYFVANLIWYFQWRPLEGEEIDLSEKQEFTTVMKNPLRARISPRIN</sequence>
<evidence type="ECO:0000256" key="13">
    <source>
        <dbReference type="RuleBase" id="RU000461"/>
    </source>
</evidence>
<dbReference type="SUPFAM" id="SSF48264">
    <property type="entry name" value="Cytochrome P450"/>
    <property type="match status" value="1"/>
</dbReference>
<evidence type="ECO:0000256" key="11">
    <source>
        <dbReference type="ARBA" id="ARBA00023136"/>
    </source>
</evidence>
<evidence type="ECO:0000256" key="3">
    <source>
        <dbReference type="ARBA" id="ARBA00010617"/>
    </source>
</evidence>
<dbReference type="PRINTS" id="PR00385">
    <property type="entry name" value="P450"/>
</dbReference>
<evidence type="ECO:0000256" key="7">
    <source>
        <dbReference type="ARBA" id="ARBA00022989"/>
    </source>
</evidence>
<proteinExistence type="evidence at transcript level"/>
<dbReference type="CDD" id="cd11075">
    <property type="entry name" value="CYP77_89"/>
    <property type="match status" value="1"/>
</dbReference>
<dbReference type="InterPro" id="IPR017972">
    <property type="entry name" value="Cyt_P450_CS"/>
</dbReference>
<keyword evidence="11" id="KW-0472">Membrane</keyword>
<evidence type="ECO:0000256" key="4">
    <source>
        <dbReference type="ARBA" id="ARBA00022617"/>
    </source>
</evidence>
<comment type="subcellular location">
    <subcellularLocation>
        <location evidence="2">Membrane</location>
        <topology evidence="2">Single-pass membrane protein</topology>
    </subcellularLocation>
</comment>
<dbReference type="PANTHER" id="PTHR24298:SF800">
    <property type="entry name" value="CYTOCHROME P450 89A2-RELATED"/>
    <property type="match status" value="1"/>
</dbReference>
<evidence type="ECO:0000256" key="9">
    <source>
        <dbReference type="ARBA" id="ARBA00023004"/>
    </source>
</evidence>
<keyword evidence="7" id="KW-1133">Transmembrane helix</keyword>
<dbReference type="GO" id="GO:0016709">
    <property type="term" value="F:oxidoreductase activity, acting on paired donors, with incorporation or reduction of molecular oxygen, NAD(P)H as one donor, and incorporation of one atom of oxygen"/>
    <property type="evidence" value="ECO:0007669"/>
    <property type="project" value="TreeGrafter"/>
</dbReference>
<keyword evidence="14" id="KW-0732">Signal</keyword>
<protein>
    <submittedName>
        <fullName evidence="15">Cytochrome P450</fullName>
    </submittedName>
</protein>
<keyword evidence="6 12" id="KW-0479">Metal-binding</keyword>
<evidence type="ECO:0000256" key="1">
    <source>
        <dbReference type="ARBA" id="ARBA00001971"/>
    </source>
</evidence>
<dbReference type="PROSITE" id="PS00086">
    <property type="entry name" value="CYTOCHROME_P450"/>
    <property type="match status" value="1"/>
</dbReference>
<feature type="chain" id="PRO_5012664623" evidence="14">
    <location>
        <begin position="21"/>
        <end position="544"/>
    </location>
</feature>
<dbReference type="GO" id="GO:0005506">
    <property type="term" value="F:iron ion binding"/>
    <property type="evidence" value="ECO:0007669"/>
    <property type="project" value="InterPro"/>
</dbReference>
<accession>A0A1W7HBT9</accession>
<comment type="cofactor">
    <cofactor evidence="1 12">
        <name>heme</name>
        <dbReference type="ChEBI" id="CHEBI:30413"/>
    </cofactor>
</comment>